<evidence type="ECO:0000313" key="2">
    <source>
        <dbReference type="EMBL" id="GHJ30061.1"/>
    </source>
</evidence>
<feature type="compositionally biased region" description="Basic and acidic residues" evidence="1">
    <location>
        <begin position="67"/>
        <end position="83"/>
    </location>
</feature>
<sequence length="101" mass="10958">MDTPPQVGEGEGVTAGIEPAAPADQLGGADACTWSHTPIKHQFRSCHSRHPLKGFWRMRPVVSRHEAEAGAHYHRRQAADRRSGPTIRPESTARALVGSVT</sequence>
<evidence type="ECO:0000313" key="3">
    <source>
        <dbReference type="Proteomes" id="UP001054854"/>
    </source>
</evidence>
<dbReference type="EMBL" id="BNEK01000005">
    <property type="protein sequence ID" value="GHJ30061.1"/>
    <property type="molecule type" value="Genomic_DNA"/>
</dbReference>
<feature type="region of interest" description="Disordered" evidence="1">
    <location>
        <begin position="67"/>
        <end position="101"/>
    </location>
</feature>
<name>A0ABQ3U3V1_STRHY</name>
<keyword evidence="3" id="KW-1185">Reference proteome</keyword>
<reference evidence="2" key="1">
    <citation type="submission" date="2024-05" db="EMBL/GenBank/DDBJ databases">
        <title>Whole genome shotgun sequence of Streptomyces hygroscopicus NBRC 113678.</title>
        <authorList>
            <person name="Komaki H."/>
            <person name="Tamura T."/>
        </authorList>
    </citation>
    <scope>NUCLEOTIDE SEQUENCE</scope>
    <source>
        <strain evidence="2">N11-34</strain>
    </source>
</reference>
<gene>
    <name evidence="2" type="ORF">TPA0910_44940</name>
</gene>
<accession>A0ABQ3U3V1</accession>
<proteinExistence type="predicted"/>
<comment type="caution">
    <text evidence="2">The sequence shown here is derived from an EMBL/GenBank/DDBJ whole genome shotgun (WGS) entry which is preliminary data.</text>
</comment>
<protein>
    <submittedName>
        <fullName evidence="2">Uncharacterized protein</fullName>
    </submittedName>
</protein>
<feature type="region of interest" description="Disordered" evidence="1">
    <location>
        <begin position="1"/>
        <end position="29"/>
    </location>
</feature>
<dbReference type="Proteomes" id="UP001054854">
    <property type="component" value="Unassembled WGS sequence"/>
</dbReference>
<evidence type="ECO:0000256" key="1">
    <source>
        <dbReference type="SAM" id="MobiDB-lite"/>
    </source>
</evidence>
<organism evidence="2 3">
    <name type="scientific">Streptomyces hygroscopicus</name>
    <dbReference type="NCBI Taxonomy" id="1912"/>
    <lineage>
        <taxon>Bacteria</taxon>
        <taxon>Bacillati</taxon>
        <taxon>Actinomycetota</taxon>
        <taxon>Actinomycetes</taxon>
        <taxon>Kitasatosporales</taxon>
        <taxon>Streptomycetaceae</taxon>
        <taxon>Streptomyces</taxon>
        <taxon>Streptomyces violaceusniger group</taxon>
    </lineage>
</organism>